<dbReference type="InterPro" id="IPR008756">
    <property type="entry name" value="Peptidase_M56"/>
</dbReference>
<dbReference type="InterPro" id="IPR052173">
    <property type="entry name" value="Beta-lactam_resp_regulator"/>
</dbReference>
<comment type="caution">
    <text evidence="3">The sequence shown here is derived from an EMBL/GenBank/DDBJ whole genome shotgun (WGS) entry which is preliminary data.</text>
</comment>
<feature type="transmembrane region" description="Helical" evidence="1">
    <location>
        <begin position="251"/>
        <end position="272"/>
    </location>
</feature>
<reference evidence="4" key="1">
    <citation type="submission" date="2017-09" db="EMBL/GenBank/DDBJ databases">
        <title>Depth-based differentiation of microbial function through sediment-hosted aquifers and enrichment of novel symbionts in the deep terrestrial subsurface.</title>
        <authorList>
            <person name="Probst A.J."/>
            <person name="Ladd B."/>
            <person name="Jarett J.K."/>
            <person name="Geller-Mcgrath D.E."/>
            <person name="Sieber C.M.K."/>
            <person name="Emerson J.B."/>
            <person name="Anantharaman K."/>
            <person name="Thomas B.C."/>
            <person name="Malmstrom R."/>
            <person name="Stieglmeier M."/>
            <person name="Klingl A."/>
            <person name="Woyke T."/>
            <person name="Ryan C.M."/>
            <person name="Banfield J.F."/>
        </authorList>
    </citation>
    <scope>NUCLEOTIDE SEQUENCE [LARGE SCALE GENOMIC DNA]</scope>
</reference>
<dbReference type="Proteomes" id="UP000228500">
    <property type="component" value="Unassembled WGS sequence"/>
</dbReference>
<keyword evidence="1" id="KW-0472">Membrane</keyword>
<dbReference type="PANTHER" id="PTHR34978:SF3">
    <property type="entry name" value="SLR0241 PROTEIN"/>
    <property type="match status" value="1"/>
</dbReference>
<dbReference type="AlphaFoldDB" id="A0A2M7LL03"/>
<protein>
    <recommendedName>
        <fullName evidence="2">Peptidase M56 domain-containing protein</fullName>
    </recommendedName>
</protein>
<dbReference type="Pfam" id="PF05569">
    <property type="entry name" value="Peptidase_M56"/>
    <property type="match status" value="1"/>
</dbReference>
<evidence type="ECO:0000256" key="1">
    <source>
        <dbReference type="SAM" id="Phobius"/>
    </source>
</evidence>
<proteinExistence type="predicted"/>
<keyword evidence="1" id="KW-0812">Transmembrane</keyword>
<dbReference type="Gene3D" id="3.30.2010.10">
    <property type="entry name" value="Metalloproteases ('zincins'), catalytic domain"/>
    <property type="match status" value="1"/>
</dbReference>
<sequence>MKVNKYLLIFISLFLILSISVSLLLHKFFPLLIHHTIYYCREMIHSPGIVVFITLSMVLLFTAIKLFSIFLHIYQFRKKLFNSIPLPHSYTPLPKEIHLIDKVVVVQNDKPFAFCFGIRSPKIYISTKLVSLVSSYELKTILLHEQYHLEHHDTLTLLVANIAASLFPFFPLLSDLITSYRTEREILADKAAIKGNSHKHLISIFKKLLKYEPDYTYSIIPALADPQTLDARIRSLVKGVNYQHTVALKNVFISLFSLGIIVLFLMTPVNAVELHESGHDVMLLCSNAQSCVSYCQHTIFTPVNSSFIR</sequence>
<dbReference type="CDD" id="cd07326">
    <property type="entry name" value="M56_BlaR1_MecR1_like"/>
    <property type="match status" value="1"/>
</dbReference>
<organism evidence="3 4">
    <name type="scientific">Candidatus Roizmanbacteria bacterium CG_4_10_14_3_um_filter_39_13</name>
    <dbReference type="NCBI Taxonomy" id="1974831"/>
    <lineage>
        <taxon>Bacteria</taxon>
        <taxon>Candidatus Roizmaniibacteriota</taxon>
    </lineage>
</organism>
<name>A0A2M7LL03_9BACT</name>
<keyword evidence="1" id="KW-1133">Transmembrane helix</keyword>
<feature type="domain" description="Peptidase M56" evidence="2">
    <location>
        <begin position="109"/>
        <end position="200"/>
    </location>
</feature>
<feature type="transmembrane region" description="Helical" evidence="1">
    <location>
        <begin position="49"/>
        <end position="74"/>
    </location>
</feature>
<evidence type="ECO:0000259" key="2">
    <source>
        <dbReference type="Pfam" id="PF05569"/>
    </source>
</evidence>
<dbReference type="EMBL" id="PFJH01000072">
    <property type="protein sequence ID" value="PIX68730.1"/>
    <property type="molecule type" value="Genomic_DNA"/>
</dbReference>
<evidence type="ECO:0000313" key="3">
    <source>
        <dbReference type="EMBL" id="PIX68730.1"/>
    </source>
</evidence>
<feature type="transmembrane region" description="Helical" evidence="1">
    <location>
        <begin position="7"/>
        <end position="29"/>
    </location>
</feature>
<evidence type="ECO:0000313" key="4">
    <source>
        <dbReference type="Proteomes" id="UP000228500"/>
    </source>
</evidence>
<gene>
    <name evidence="3" type="ORF">COZ40_01750</name>
</gene>
<accession>A0A2M7LL03</accession>
<dbReference type="PANTHER" id="PTHR34978">
    <property type="entry name" value="POSSIBLE SENSOR-TRANSDUCER PROTEIN BLAR"/>
    <property type="match status" value="1"/>
</dbReference>